<evidence type="ECO:0000313" key="3">
    <source>
        <dbReference type="EMBL" id="MFD0799040.1"/>
    </source>
</evidence>
<feature type="domain" description="UspA" evidence="2">
    <location>
        <begin position="1"/>
        <end position="150"/>
    </location>
</feature>
<comment type="caution">
    <text evidence="3">The sequence shown here is derived from an EMBL/GenBank/DDBJ whole genome shotgun (WGS) entry which is preliminary data.</text>
</comment>
<proteinExistence type="inferred from homology"/>
<name>A0ABW3B7I2_9FLAO</name>
<comment type="similarity">
    <text evidence="1">Belongs to the universal stress protein A family.</text>
</comment>
<dbReference type="PANTHER" id="PTHR46268">
    <property type="entry name" value="STRESS RESPONSE PROTEIN NHAX"/>
    <property type="match status" value="1"/>
</dbReference>
<dbReference type="SUPFAM" id="SSF52402">
    <property type="entry name" value="Adenine nucleotide alpha hydrolases-like"/>
    <property type="match status" value="2"/>
</dbReference>
<evidence type="ECO:0000313" key="4">
    <source>
        <dbReference type="Proteomes" id="UP001597012"/>
    </source>
</evidence>
<organism evidence="3 4">
    <name type="scientific">Maribacter chungangensis</name>
    <dbReference type="NCBI Taxonomy" id="1069117"/>
    <lineage>
        <taxon>Bacteria</taxon>
        <taxon>Pseudomonadati</taxon>
        <taxon>Bacteroidota</taxon>
        <taxon>Flavobacteriia</taxon>
        <taxon>Flavobacteriales</taxon>
        <taxon>Flavobacteriaceae</taxon>
        <taxon>Maribacter</taxon>
    </lineage>
</organism>
<dbReference type="InterPro" id="IPR006016">
    <property type="entry name" value="UspA"/>
</dbReference>
<evidence type="ECO:0000259" key="2">
    <source>
        <dbReference type="Pfam" id="PF00582"/>
    </source>
</evidence>
<dbReference type="CDD" id="cd00293">
    <property type="entry name" value="USP-like"/>
    <property type="match status" value="1"/>
</dbReference>
<evidence type="ECO:0000256" key="1">
    <source>
        <dbReference type="ARBA" id="ARBA00008791"/>
    </source>
</evidence>
<accession>A0ABW3B7I2</accession>
<dbReference type="PRINTS" id="PR01438">
    <property type="entry name" value="UNVRSLSTRESS"/>
</dbReference>
<gene>
    <name evidence="3" type="ORF">ACFQZJ_16320</name>
</gene>
<dbReference type="Gene3D" id="3.40.50.620">
    <property type="entry name" value="HUPs"/>
    <property type="match status" value="2"/>
</dbReference>
<dbReference type="InterPro" id="IPR006015">
    <property type="entry name" value="Universal_stress_UspA"/>
</dbReference>
<protein>
    <submittedName>
        <fullName evidence="3">Universal stress protein</fullName>
    </submittedName>
</protein>
<keyword evidence="4" id="KW-1185">Reference proteome</keyword>
<dbReference type="InterPro" id="IPR014729">
    <property type="entry name" value="Rossmann-like_a/b/a_fold"/>
</dbReference>
<dbReference type="Pfam" id="PF00582">
    <property type="entry name" value="Usp"/>
    <property type="match status" value="1"/>
</dbReference>
<reference evidence="4" key="1">
    <citation type="journal article" date="2019" name="Int. J. Syst. Evol. Microbiol.">
        <title>The Global Catalogue of Microorganisms (GCM) 10K type strain sequencing project: providing services to taxonomists for standard genome sequencing and annotation.</title>
        <authorList>
            <consortium name="The Broad Institute Genomics Platform"/>
            <consortium name="The Broad Institute Genome Sequencing Center for Infectious Disease"/>
            <person name="Wu L."/>
            <person name="Ma J."/>
        </authorList>
    </citation>
    <scope>NUCLEOTIDE SEQUENCE [LARGE SCALE GENOMIC DNA]</scope>
    <source>
        <strain evidence="4">CCUG 61948</strain>
    </source>
</reference>
<dbReference type="PANTHER" id="PTHR46268:SF6">
    <property type="entry name" value="UNIVERSAL STRESS PROTEIN UP12"/>
    <property type="match status" value="1"/>
</dbReference>
<dbReference type="EMBL" id="JBHTHY010000014">
    <property type="protein sequence ID" value="MFD0799040.1"/>
    <property type="molecule type" value="Genomic_DNA"/>
</dbReference>
<dbReference type="RefSeq" id="WP_379935944.1">
    <property type="nucleotide sequence ID" value="NZ_JBHTHY010000014.1"/>
</dbReference>
<sequence>MNKKILIPTDFSKNSLNAVRYIMALYPDRACSFYLLHSYEVDPFSIRGSAYILPERGHEPHDIAQRETEEKFRIFLKELSVFTTNTEHRITTIVTFETLLKAAKEAVAKQDIDMIVMGTKGMTGATTLLFGTNAIKLMEGVTECPVLAVPEHLEIKPPKEIVFPTDYKGPYKKRDLVYMINIAEKHKSNICVLHIKKSEQLTRNQIEGKALLESILTNVDHSFHELNTVGVQDGITGFIESRNSDMIAFTNQKHSFFSNLFSKPLVKKLGYYSKVPVLVLKHSK</sequence>
<dbReference type="Proteomes" id="UP001597012">
    <property type="component" value="Unassembled WGS sequence"/>
</dbReference>